<dbReference type="InterPro" id="IPR050204">
    <property type="entry name" value="AraC_XylS_family_regulators"/>
</dbReference>
<dbReference type="PROSITE" id="PS01124">
    <property type="entry name" value="HTH_ARAC_FAMILY_2"/>
    <property type="match status" value="1"/>
</dbReference>
<evidence type="ECO:0000256" key="1">
    <source>
        <dbReference type="ARBA" id="ARBA00023015"/>
    </source>
</evidence>
<gene>
    <name evidence="5" type="ORF">R7226_28610</name>
</gene>
<evidence type="ECO:0000313" key="5">
    <source>
        <dbReference type="EMBL" id="MDW5598355.1"/>
    </source>
</evidence>
<sequence length="130" mass="14482">MRRPETTYSLSQLYSGAIEIVARDYGSALEIDGVAARLNTSRRQLQRAFTEIGGTTFSRHLTAVRMAHAAELLGDPSVTIGAVAWRVGYRHQAHFTKSFRLHHGALPSVYRRRVALPRLAAQLRAARVAR</sequence>
<dbReference type="Proteomes" id="UP001284601">
    <property type="component" value="Unassembled WGS sequence"/>
</dbReference>
<keyword evidence="6" id="KW-1185">Reference proteome</keyword>
<dbReference type="Gene3D" id="1.10.10.60">
    <property type="entry name" value="Homeodomain-like"/>
    <property type="match status" value="1"/>
</dbReference>
<dbReference type="Pfam" id="PF12833">
    <property type="entry name" value="HTH_18"/>
    <property type="match status" value="1"/>
</dbReference>
<dbReference type="PROSITE" id="PS00041">
    <property type="entry name" value="HTH_ARAC_FAMILY_1"/>
    <property type="match status" value="1"/>
</dbReference>
<protein>
    <submittedName>
        <fullName evidence="5">Helix-turn-helix transcriptional regulator</fullName>
    </submittedName>
</protein>
<reference evidence="6" key="1">
    <citation type="submission" date="2023-07" db="EMBL/GenBank/DDBJ databases">
        <title>Conexibacter stalactiti sp. nov., isolated from stalactites in a lava cave and emended description of the genus Conexibacter.</title>
        <authorList>
            <person name="Lee S.D."/>
        </authorList>
    </citation>
    <scope>NUCLEOTIDE SEQUENCE [LARGE SCALE GENOMIC DNA]</scope>
    <source>
        <strain evidence="6">KCTC 39840</strain>
    </source>
</reference>
<dbReference type="PANTHER" id="PTHR46796:SF13">
    <property type="entry name" value="HTH-TYPE TRANSCRIPTIONAL ACTIVATOR RHAS"/>
    <property type="match status" value="1"/>
</dbReference>
<dbReference type="SUPFAM" id="SSF46689">
    <property type="entry name" value="Homeodomain-like"/>
    <property type="match status" value="2"/>
</dbReference>
<dbReference type="InterPro" id="IPR018060">
    <property type="entry name" value="HTH_AraC"/>
</dbReference>
<organism evidence="5 6">
    <name type="scientific">Conexibacter stalactiti</name>
    <dbReference type="NCBI Taxonomy" id="1940611"/>
    <lineage>
        <taxon>Bacteria</taxon>
        <taxon>Bacillati</taxon>
        <taxon>Actinomycetota</taxon>
        <taxon>Thermoleophilia</taxon>
        <taxon>Solirubrobacterales</taxon>
        <taxon>Conexibacteraceae</taxon>
        <taxon>Conexibacter</taxon>
    </lineage>
</organism>
<evidence type="ECO:0000256" key="3">
    <source>
        <dbReference type="ARBA" id="ARBA00023163"/>
    </source>
</evidence>
<keyword evidence="3" id="KW-0804">Transcription</keyword>
<name>A0ABU4I0T9_9ACTN</name>
<evidence type="ECO:0000259" key="4">
    <source>
        <dbReference type="PROSITE" id="PS01124"/>
    </source>
</evidence>
<keyword evidence="2" id="KW-0238">DNA-binding</keyword>
<evidence type="ECO:0000313" key="6">
    <source>
        <dbReference type="Proteomes" id="UP001284601"/>
    </source>
</evidence>
<dbReference type="RefSeq" id="WP_318600881.1">
    <property type="nucleotide sequence ID" value="NZ_JAWSTH010000135.1"/>
</dbReference>
<accession>A0ABU4I0T9</accession>
<proteinExistence type="predicted"/>
<dbReference type="SMART" id="SM00342">
    <property type="entry name" value="HTH_ARAC"/>
    <property type="match status" value="1"/>
</dbReference>
<comment type="caution">
    <text evidence="5">The sequence shown here is derived from an EMBL/GenBank/DDBJ whole genome shotgun (WGS) entry which is preliminary data.</text>
</comment>
<dbReference type="PANTHER" id="PTHR46796">
    <property type="entry name" value="HTH-TYPE TRANSCRIPTIONAL ACTIVATOR RHAS-RELATED"/>
    <property type="match status" value="1"/>
</dbReference>
<keyword evidence="1" id="KW-0805">Transcription regulation</keyword>
<evidence type="ECO:0000256" key="2">
    <source>
        <dbReference type="ARBA" id="ARBA00023125"/>
    </source>
</evidence>
<feature type="domain" description="HTH araC/xylS-type" evidence="4">
    <location>
        <begin position="15"/>
        <end position="113"/>
    </location>
</feature>
<dbReference type="InterPro" id="IPR009057">
    <property type="entry name" value="Homeodomain-like_sf"/>
</dbReference>
<dbReference type="InterPro" id="IPR018062">
    <property type="entry name" value="HTH_AraC-typ_CS"/>
</dbReference>
<dbReference type="EMBL" id="JAWSTH010000135">
    <property type="protein sequence ID" value="MDW5598355.1"/>
    <property type="molecule type" value="Genomic_DNA"/>
</dbReference>